<dbReference type="CDD" id="cd01998">
    <property type="entry name" value="MnmA_TRMU-like"/>
    <property type="match status" value="1"/>
</dbReference>
<evidence type="ECO:0000256" key="6">
    <source>
        <dbReference type="ARBA" id="ARBA00022694"/>
    </source>
</evidence>
<proteinExistence type="inferred from homology"/>
<accession>A0A7M7JAG0</accession>
<evidence type="ECO:0000256" key="3">
    <source>
        <dbReference type="ARBA" id="ARBA00011953"/>
    </source>
</evidence>
<keyword evidence="4" id="KW-0820">tRNA-binding</keyword>
<evidence type="ECO:0000259" key="13">
    <source>
        <dbReference type="Pfam" id="PF20259"/>
    </source>
</evidence>
<protein>
    <recommendedName>
        <fullName evidence="3">tRNA-5-taurinomethyluridine 2-sulfurtransferase</fullName>
        <ecNumber evidence="3">2.8.1.14</ecNumber>
    </recommendedName>
</protein>
<dbReference type="OMA" id="PFYVWDL"/>
<keyword evidence="15" id="KW-1185">Reference proteome</keyword>
<dbReference type="Pfam" id="PF20258">
    <property type="entry name" value="tRNA_Me_trans_C"/>
    <property type="match status" value="1"/>
</dbReference>
<dbReference type="GO" id="GO:0061708">
    <property type="term" value="F:tRNA-5-taurinomethyluridine 2-sulfurtransferase"/>
    <property type="evidence" value="ECO:0007669"/>
    <property type="project" value="UniProtKB-EC"/>
</dbReference>
<evidence type="ECO:0000256" key="1">
    <source>
        <dbReference type="ARBA" id="ARBA00003986"/>
    </source>
</evidence>
<dbReference type="RefSeq" id="XP_022649146.1">
    <property type="nucleotide sequence ID" value="XM_022793411.1"/>
</dbReference>
<evidence type="ECO:0000256" key="4">
    <source>
        <dbReference type="ARBA" id="ARBA00022555"/>
    </source>
</evidence>
<dbReference type="GO" id="GO:0002143">
    <property type="term" value="P:tRNA wobble position uridine thiolation"/>
    <property type="evidence" value="ECO:0007669"/>
    <property type="project" value="TreeGrafter"/>
</dbReference>
<keyword evidence="9" id="KW-0694">RNA-binding</keyword>
<evidence type="ECO:0000256" key="5">
    <source>
        <dbReference type="ARBA" id="ARBA00022679"/>
    </source>
</evidence>
<dbReference type="KEGG" id="vde:111245270"/>
<dbReference type="NCBIfam" id="TIGR00420">
    <property type="entry name" value="trmU"/>
    <property type="match status" value="1"/>
</dbReference>
<dbReference type="InterPro" id="IPR046885">
    <property type="entry name" value="MnmA-like_C"/>
</dbReference>
<dbReference type="GO" id="GO:0000049">
    <property type="term" value="F:tRNA binding"/>
    <property type="evidence" value="ECO:0007669"/>
    <property type="project" value="UniProtKB-KW"/>
</dbReference>
<dbReference type="OrthoDB" id="3685at2759"/>
<dbReference type="InterPro" id="IPR023382">
    <property type="entry name" value="MnmA-like_central_sf"/>
</dbReference>
<evidence type="ECO:0000256" key="10">
    <source>
        <dbReference type="ARBA" id="ARBA00023157"/>
    </source>
</evidence>
<feature type="domain" description="tRNA-specific 2-thiouridylase MnmA-like C-terminal" evidence="12">
    <location>
        <begin position="285"/>
        <end position="360"/>
    </location>
</feature>
<keyword evidence="8" id="KW-0067">ATP-binding</keyword>
<keyword evidence="5" id="KW-0808">Transferase</keyword>
<organism evidence="14 15">
    <name type="scientific">Varroa destructor</name>
    <name type="common">Honeybee mite</name>
    <dbReference type="NCBI Taxonomy" id="109461"/>
    <lineage>
        <taxon>Eukaryota</taxon>
        <taxon>Metazoa</taxon>
        <taxon>Ecdysozoa</taxon>
        <taxon>Arthropoda</taxon>
        <taxon>Chelicerata</taxon>
        <taxon>Arachnida</taxon>
        <taxon>Acari</taxon>
        <taxon>Parasitiformes</taxon>
        <taxon>Mesostigmata</taxon>
        <taxon>Gamasina</taxon>
        <taxon>Dermanyssoidea</taxon>
        <taxon>Varroidae</taxon>
        <taxon>Varroa</taxon>
    </lineage>
</organism>
<keyword evidence="7" id="KW-0547">Nucleotide-binding</keyword>
<evidence type="ECO:0000256" key="2">
    <source>
        <dbReference type="ARBA" id="ARBA00006191"/>
    </source>
</evidence>
<name>A0A7M7JAG0_VARDE</name>
<evidence type="ECO:0000256" key="8">
    <source>
        <dbReference type="ARBA" id="ARBA00022840"/>
    </source>
</evidence>
<dbReference type="PANTHER" id="PTHR11933">
    <property type="entry name" value="TRNA 5-METHYLAMINOMETHYL-2-THIOURIDYLATE -METHYLTRANSFERASE"/>
    <property type="match status" value="1"/>
</dbReference>
<feature type="domain" description="tRNA-specific 2-thiouridylase MnmA-like central" evidence="13">
    <location>
        <begin position="214"/>
        <end position="274"/>
    </location>
</feature>
<dbReference type="InterPro" id="IPR046884">
    <property type="entry name" value="MnmA-like_central"/>
</dbReference>
<keyword evidence="6" id="KW-0819">tRNA processing</keyword>
<dbReference type="InterPro" id="IPR014729">
    <property type="entry name" value="Rossmann-like_a/b/a_fold"/>
</dbReference>
<dbReference type="Pfam" id="PF20259">
    <property type="entry name" value="tRNA_Me_trans_M"/>
    <property type="match status" value="1"/>
</dbReference>
<dbReference type="EnsemblMetazoa" id="XM_022793411">
    <property type="protein sequence ID" value="XP_022649146"/>
    <property type="gene ID" value="LOC111245270"/>
</dbReference>
<dbReference type="InterPro" id="IPR004506">
    <property type="entry name" value="MnmA-like"/>
</dbReference>
<dbReference type="InParanoid" id="A0A7M7JAG0"/>
<evidence type="ECO:0000256" key="11">
    <source>
        <dbReference type="ARBA" id="ARBA00049564"/>
    </source>
</evidence>
<evidence type="ECO:0000256" key="7">
    <source>
        <dbReference type="ARBA" id="ARBA00022741"/>
    </source>
</evidence>
<dbReference type="Pfam" id="PF03054">
    <property type="entry name" value="tRNA_Me_trans"/>
    <property type="match status" value="1"/>
</dbReference>
<reference evidence="14" key="1">
    <citation type="submission" date="2021-01" db="UniProtKB">
        <authorList>
            <consortium name="EnsemblMetazoa"/>
        </authorList>
    </citation>
    <scope>IDENTIFICATION</scope>
</reference>
<dbReference type="GO" id="GO:0005524">
    <property type="term" value="F:ATP binding"/>
    <property type="evidence" value="ECO:0007669"/>
    <property type="project" value="UniProtKB-KW"/>
</dbReference>
<dbReference type="NCBIfam" id="NF001138">
    <property type="entry name" value="PRK00143.1"/>
    <property type="match status" value="1"/>
</dbReference>
<dbReference type="RefSeq" id="XP_022649145.1">
    <property type="nucleotide sequence ID" value="XM_022793410.1"/>
</dbReference>
<comment type="catalytic activity">
    <reaction evidence="11">
        <text>5-taurinomethyluridine(34) in tRNA + S-sulfanyl-L-cysteinyl-[protein] + AH2 + ATP = 5-taurinomethyl-2-thiouridine(34) in tRNA + L-cysteinyl-[protein] + A + AMP + diphosphate + H(+)</text>
        <dbReference type="Rhea" id="RHEA:47040"/>
        <dbReference type="Rhea" id="RHEA-COMP:10131"/>
        <dbReference type="Rhea" id="RHEA-COMP:11726"/>
        <dbReference type="Rhea" id="RHEA-COMP:11732"/>
        <dbReference type="Rhea" id="RHEA-COMP:11733"/>
        <dbReference type="ChEBI" id="CHEBI:13193"/>
        <dbReference type="ChEBI" id="CHEBI:15378"/>
        <dbReference type="ChEBI" id="CHEBI:17499"/>
        <dbReference type="ChEBI" id="CHEBI:29950"/>
        <dbReference type="ChEBI" id="CHEBI:30616"/>
        <dbReference type="ChEBI" id="CHEBI:33019"/>
        <dbReference type="ChEBI" id="CHEBI:61963"/>
        <dbReference type="ChEBI" id="CHEBI:87171"/>
        <dbReference type="ChEBI" id="CHEBI:87172"/>
        <dbReference type="ChEBI" id="CHEBI:456215"/>
        <dbReference type="EC" id="2.8.1.14"/>
    </reaction>
</comment>
<dbReference type="FunCoup" id="A0A7M7JAG0">
    <property type="interactions" value="1411"/>
</dbReference>
<dbReference type="Gene3D" id="3.40.50.620">
    <property type="entry name" value="HUPs"/>
    <property type="match status" value="1"/>
</dbReference>
<dbReference type="Gene3D" id="2.30.30.280">
    <property type="entry name" value="Adenine nucleotide alpha hydrolases-like domains"/>
    <property type="match status" value="1"/>
</dbReference>
<keyword evidence="10" id="KW-1015">Disulfide bond</keyword>
<sequence length="371" mass="42326">MRCHSPARSKMIACALSGGVDSAVSLHLLLKRLPRRLIKAVFMKNWNEGGDNVCDLSQDLKSAREIATHFDVEFHTADFSKEYWLQVFEPMIADFSAGITPNPDVLCNRHIKFDRMFRYCQDKLGAEKIATGHYARLREHKEQMHLLRGLDHRKDQTFFLAAVKREALKFTEFPIGELPKKRVKQIAIEMGLPSLAHRKESTGICFIGRRKFYNFIDDYVEPQLGNFVDVDSGKIVGKHTGKHHWTLGQRARIETLGKPYYIAGLPPGNDVMVCKGHSHPRLLCDSFKAKNPHWINEKFRGWTGSLDFKTQHTDPVARCRLVENTDNVIRIQLGHFKRAITPGQHVVLYDNEECVGSAKIDKLGPSLDKVL</sequence>
<dbReference type="Gene3D" id="2.40.30.10">
    <property type="entry name" value="Translation factors"/>
    <property type="match status" value="1"/>
</dbReference>
<dbReference type="AlphaFoldDB" id="A0A7M7JAG0"/>
<evidence type="ECO:0000259" key="12">
    <source>
        <dbReference type="Pfam" id="PF20258"/>
    </source>
</evidence>
<evidence type="ECO:0000313" key="14">
    <source>
        <dbReference type="EnsemblMetazoa" id="XP_022649145"/>
    </source>
</evidence>
<dbReference type="GeneID" id="111245270"/>
<dbReference type="Proteomes" id="UP000594260">
    <property type="component" value="Unplaced"/>
</dbReference>
<dbReference type="SUPFAM" id="SSF52402">
    <property type="entry name" value="Adenine nucleotide alpha hydrolases-like"/>
    <property type="match status" value="1"/>
</dbReference>
<comment type="function">
    <text evidence="1">Catalyzes the 2-thiolation of uridine at the wobble position (U34) of mitochondrial tRNA(Lys), tRNA(Glu) and tRNA(Gln). Required for the formation of 5-taurinomethyl-2-thiouridine (tm5s2U) of mitochondrial tRNA(Lys), tRNA(Glu), and tRNA(Gln) at the wobble position. ATP is required to activate the C2 atom of the wobble base.</text>
</comment>
<comment type="similarity">
    <text evidence="2">Belongs to the MnmA/TRMU family.</text>
</comment>
<dbReference type="PANTHER" id="PTHR11933:SF5">
    <property type="entry name" value="MITOCHONDRIAL TRNA-SPECIFIC 2-THIOURIDYLASE 1"/>
    <property type="match status" value="1"/>
</dbReference>
<dbReference type="GO" id="GO:0005739">
    <property type="term" value="C:mitochondrion"/>
    <property type="evidence" value="ECO:0007669"/>
    <property type="project" value="TreeGrafter"/>
</dbReference>
<dbReference type="EnsemblMetazoa" id="XM_022793410">
    <property type="protein sequence ID" value="XP_022649145"/>
    <property type="gene ID" value="LOC111245270"/>
</dbReference>
<evidence type="ECO:0000256" key="9">
    <source>
        <dbReference type="ARBA" id="ARBA00022884"/>
    </source>
</evidence>
<evidence type="ECO:0000313" key="15">
    <source>
        <dbReference type="Proteomes" id="UP000594260"/>
    </source>
</evidence>
<dbReference type="EC" id="2.8.1.14" evidence="3"/>